<sequence>MTCPRLQQRLVNEPTVGEGLPLKFEFFIKRDDGLQVLYSVGNFSFRPRDPSKCYRSIQPSLENHKWHVVM</sequence>
<name>M8BQR1_AEGTA</name>
<organism evidence="1">
    <name type="scientific">Aegilops tauschii</name>
    <name type="common">Tausch's goatgrass</name>
    <name type="synonym">Aegilops squarrosa</name>
    <dbReference type="NCBI Taxonomy" id="37682"/>
    <lineage>
        <taxon>Eukaryota</taxon>
        <taxon>Viridiplantae</taxon>
        <taxon>Streptophyta</taxon>
        <taxon>Embryophyta</taxon>
        <taxon>Tracheophyta</taxon>
        <taxon>Spermatophyta</taxon>
        <taxon>Magnoliopsida</taxon>
        <taxon>Liliopsida</taxon>
        <taxon>Poales</taxon>
        <taxon>Poaceae</taxon>
        <taxon>BOP clade</taxon>
        <taxon>Pooideae</taxon>
        <taxon>Triticodae</taxon>
        <taxon>Triticeae</taxon>
        <taxon>Triticinae</taxon>
        <taxon>Aegilops</taxon>
    </lineage>
</organism>
<reference evidence="1" key="1">
    <citation type="submission" date="2015-06" db="UniProtKB">
        <authorList>
            <consortium name="EnsemblPlants"/>
        </authorList>
    </citation>
    <scope>IDENTIFICATION</scope>
</reference>
<accession>M8BQR1</accession>
<dbReference type="AlphaFoldDB" id="M8BQR1"/>
<evidence type="ECO:0000313" key="1">
    <source>
        <dbReference type="EnsemblPlants" id="EMT24163"/>
    </source>
</evidence>
<dbReference type="EnsemblPlants" id="EMT24163">
    <property type="protein sequence ID" value="EMT24163"/>
    <property type="gene ID" value="F775_42347"/>
</dbReference>
<proteinExistence type="predicted"/>
<protein>
    <submittedName>
        <fullName evidence="1">Uncharacterized protein</fullName>
    </submittedName>
</protein>